<name>A0A1L9R8Z5_ASPWE</name>
<gene>
    <name evidence="2" type="ORF">ASPWEDRAFT_690247</name>
</gene>
<dbReference type="RefSeq" id="XP_040685004.1">
    <property type="nucleotide sequence ID" value="XM_040839011.1"/>
</dbReference>
<proteinExistence type="predicted"/>
<feature type="region of interest" description="Disordered" evidence="1">
    <location>
        <begin position="1"/>
        <end position="26"/>
    </location>
</feature>
<evidence type="ECO:0000313" key="3">
    <source>
        <dbReference type="Proteomes" id="UP000184383"/>
    </source>
</evidence>
<dbReference type="EMBL" id="KV878216">
    <property type="protein sequence ID" value="OJJ31327.1"/>
    <property type="molecule type" value="Genomic_DNA"/>
</dbReference>
<organism evidence="2 3">
    <name type="scientific">Aspergillus wentii DTO 134E9</name>
    <dbReference type="NCBI Taxonomy" id="1073089"/>
    <lineage>
        <taxon>Eukaryota</taxon>
        <taxon>Fungi</taxon>
        <taxon>Dikarya</taxon>
        <taxon>Ascomycota</taxon>
        <taxon>Pezizomycotina</taxon>
        <taxon>Eurotiomycetes</taxon>
        <taxon>Eurotiomycetidae</taxon>
        <taxon>Eurotiales</taxon>
        <taxon>Aspergillaceae</taxon>
        <taxon>Aspergillus</taxon>
        <taxon>Aspergillus subgen. Cremei</taxon>
    </lineage>
</organism>
<accession>A0A1L9R8Z5</accession>
<dbReference type="VEuPathDB" id="FungiDB:ASPWEDRAFT_690247"/>
<evidence type="ECO:0000256" key="1">
    <source>
        <dbReference type="SAM" id="MobiDB-lite"/>
    </source>
</evidence>
<reference evidence="3" key="1">
    <citation type="journal article" date="2017" name="Genome Biol.">
        <title>Comparative genomics reveals high biological diversity and specific adaptations in the industrially and medically important fungal genus Aspergillus.</title>
        <authorList>
            <person name="de Vries R.P."/>
            <person name="Riley R."/>
            <person name="Wiebenga A."/>
            <person name="Aguilar-Osorio G."/>
            <person name="Amillis S."/>
            <person name="Uchima C.A."/>
            <person name="Anderluh G."/>
            <person name="Asadollahi M."/>
            <person name="Askin M."/>
            <person name="Barry K."/>
            <person name="Battaglia E."/>
            <person name="Bayram O."/>
            <person name="Benocci T."/>
            <person name="Braus-Stromeyer S.A."/>
            <person name="Caldana C."/>
            <person name="Canovas D."/>
            <person name="Cerqueira G.C."/>
            <person name="Chen F."/>
            <person name="Chen W."/>
            <person name="Choi C."/>
            <person name="Clum A."/>
            <person name="Dos Santos R.A."/>
            <person name="Damasio A.R."/>
            <person name="Diallinas G."/>
            <person name="Emri T."/>
            <person name="Fekete E."/>
            <person name="Flipphi M."/>
            <person name="Freyberg S."/>
            <person name="Gallo A."/>
            <person name="Gournas C."/>
            <person name="Habgood R."/>
            <person name="Hainaut M."/>
            <person name="Harispe M.L."/>
            <person name="Henrissat B."/>
            <person name="Hilden K.S."/>
            <person name="Hope R."/>
            <person name="Hossain A."/>
            <person name="Karabika E."/>
            <person name="Karaffa L."/>
            <person name="Karanyi Z."/>
            <person name="Krasevec N."/>
            <person name="Kuo A."/>
            <person name="Kusch H."/>
            <person name="LaButti K."/>
            <person name="Lagendijk E.L."/>
            <person name="Lapidus A."/>
            <person name="Levasseur A."/>
            <person name="Lindquist E."/>
            <person name="Lipzen A."/>
            <person name="Logrieco A.F."/>
            <person name="MacCabe A."/>
            <person name="Maekelae M.R."/>
            <person name="Malavazi I."/>
            <person name="Melin P."/>
            <person name="Meyer V."/>
            <person name="Mielnichuk N."/>
            <person name="Miskei M."/>
            <person name="Molnar A.P."/>
            <person name="Mule G."/>
            <person name="Ngan C.Y."/>
            <person name="Orejas M."/>
            <person name="Orosz E."/>
            <person name="Ouedraogo J.P."/>
            <person name="Overkamp K.M."/>
            <person name="Park H.-S."/>
            <person name="Perrone G."/>
            <person name="Piumi F."/>
            <person name="Punt P.J."/>
            <person name="Ram A.F."/>
            <person name="Ramon A."/>
            <person name="Rauscher S."/>
            <person name="Record E."/>
            <person name="Riano-Pachon D.M."/>
            <person name="Robert V."/>
            <person name="Roehrig J."/>
            <person name="Ruller R."/>
            <person name="Salamov A."/>
            <person name="Salih N.S."/>
            <person name="Samson R.A."/>
            <person name="Sandor E."/>
            <person name="Sanguinetti M."/>
            <person name="Schuetze T."/>
            <person name="Sepcic K."/>
            <person name="Shelest E."/>
            <person name="Sherlock G."/>
            <person name="Sophianopoulou V."/>
            <person name="Squina F.M."/>
            <person name="Sun H."/>
            <person name="Susca A."/>
            <person name="Todd R.B."/>
            <person name="Tsang A."/>
            <person name="Unkles S.E."/>
            <person name="van de Wiele N."/>
            <person name="van Rossen-Uffink D."/>
            <person name="Oliveira J.V."/>
            <person name="Vesth T.C."/>
            <person name="Visser J."/>
            <person name="Yu J.-H."/>
            <person name="Zhou M."/>
            <person name="Andersen M.R."/>
            <person name="Archer D.B."/>
            <person name="Baker S.E."/>
            <person name="Benoit I."/>
            <person name="Brakhage A.A."/>
            <person name="Braus G.H."/>
            <person name="Fischer R."/>
            <person name="Frisvad J.C."/>
            <person name="Goldman G.H."/>
            <person name="Houbraken J."/>
            <person name="Oakley B."/>
            <person name="Pocsi I."/>
            <person name="Scazzocchio C."/>
            <person name="Seiboth B."/>
            <person name="vanKuyk P.A."/>
            <person name="Wortman J."/>
            <person name="Dyer P.S."/>
            <person name="Grigoriev I.V."/>
        </authorList>
    </citation>
    <scope>NUCLEOTIDE SEQUENCE [LARGE SCALE GENOMIC DNA]</scope>
    <source>
        <strain evidence="3">DTO 134E9</strain>
    </source>
</reference>
<dbReference type="AlphaFoldDB" id="A0A1L9R8Z5"/>
<dbReference type="GeneID" id="63754859"/>
<sequence>MPTNDETPPPPTPIPRPRRPPTPRKPRWLFPARELTENLTEPHGTFILPIPDKIRFVSRPDPGNHPLSCHTVFFNLPHPYLTSEGVIIVLLQMCKRREYVVGLPPSSQSGLCFAIDLKGYFFDDSDIHTATGIHLKGILAMVMDEVLEFNWPLTRRVEVN</sequence>
<protein>
    <submittedName>
        <fullName evidence="2">Uncharacterized protein</fullName>
    </submittedName>
</protein>
<feature type="compositionally biased region" description="Basic residues" evidence="1">
    <location>
        <begin position="16"/>
        <end position="26"/>
    </location>
</feature>
<dbReference type="Proteomes" id="UP000184383">
    <property type="component" value="Unassembled WGS sequence"/>
</dbReference>
<keyword evidence="3" id="KW-1185">Reference proteome</keyword>
<evidence type="ECO:0000313" key="2">
    <source>
        <dbReference type="EMBL" id="OJJ31327.1"/>
    </source>
</evidence>